<reference evidence="1 2" key="1">
    <citation type="journal article" date="2009" name="Infect. Immun.">
        <title>Comparative genomics reveal extensive transposon-mediated genomic plasticity and diversity among potential effector proteins within the genus Coxiella.</title>
        <authorList>
            <person name="Beare P.A."/>
            <person name="Unsworth N."/>
            <person name="Andoh M."/>
            <person name="Voth D.E."/>
            <person name="Omsland A."/>
            <person name="Gilk S.D."/>
            <person name="Williams K.P."/>
            <person name="Sobral B.W."/>
            <person name="Kupko J.J.III."/>
            <person name="Porcella S.F."/>
            <person name="Samuel J.E."/>
            <person name="Heinzen R.A."/>
        </authorList>
    </citation>
    <scope>NUCLEOTIDE SEQUENCE [LARGE SCALE GENOMIC DNA]</scope>
    <source>
        <strain evidence="1 2">Dugway 5J108-111</strain>
    </source>
</reference>
<gene>
    <name evidence="1" type="ordered locus">CBUD_1628</name>
</gene>
<dbReference type="KEGG" id="cbd:CBUD_1628"/>
<dbReference type="EMBL" id="CP000733">
    <property type="protein sequence ID" value="ABS78103.1"/>
    <property type="molecule type" value="Genomic_DNA"/>
</dbReference>
<sequence length="236" mass="26813">MYSPAWPHSGVKEIFPNIFFVTGTNITHHDNTELQHSRNMIIIRDNGKLSLINTVRLNDKELAFLDALGEVNNVIRIGAFHGRDDAFYLDRYHAKLWALKEMSHENNRVADVKLIPNGQMPVPNCSIFIFETSKYPEGILHIAQQNGILITCDSIKNWLAPDTFFSTETATLYQEQGFFGAASISTVWKQACNVSSSDFERLKTLKFRHLLSAHGEPLLNNAYELVAKTIRKEYGI</sequence>
<evidence type="ECO:0000313" key="1">
    <source>
        <dbReference type="EMBL" id="ABS78103.1"/>
    </source>
</evidence>
<dbReference type="Gene3D" id="3.60.15.10">
    <property type="entry name" value="Ribonuclease Z/Hydroxyacylglutathione hydrolase-like"/>
    <property type="match status" value="1"/>
</dbReference>
<dbReference type="SUPFAM" id="SSF56281">
    <property type="entry name" value="Metallo-hydrolase/oxidoreductase"/>
    <property type="match status" value="1"/>
</dbReference>
<organism evidence="1 2">
    <name type="scientific">Coxiella burnetii (strain Dugway 5J108-111)</name>
    <dbReference type="NCBI Taxonomy" id="434922"/>
    <lineage>
        <taxon>Bacteria</taxon>
        <taxon>Pseudomonadati</taxon>
        <taxon>Pseudomonadota</taxon>
        <taxon>Gammaproteobacteria</taxon>
        <taxon>Legionellales</taxon>
        <taxon>Coxiellaceae</taxon>
        <taxon>Coxiella</taxon>
    </lineage>
</organism>
<dbReference type="HOGENOM" id="CLU_1173854_0_0_6"/>
<dbReference type="RefSeq" id="WP_011997187.1">
    <property type="nucleotide sequence ID" value="NC_009727.1"/>
</dbReference>
<proteinExistence type="predicted"/>
<protein>
    <submittedName>
        <fullName evidence="1">Uncharacterized protein</fullName>
    </submittedName>
</protein>
<dbReference type="AlphaFoldDB" id="A9KEE6"/>
<dbReference type="InterPro" id="IPR036866">
    <property type="entry name" value="RibonucZ/Hydroxyglut_hydro"/>
</dbReference>
<accession>A9KEE6</accession>
<evidence type="ECO:0000313" key="2">
    <source>
        <dbReference type="Proteomes" id="UP000008555"/>
    </source>
</evidence>
<name>A9KEE6_COXBN</name>
<dbReference type="Proteomes" id="UP000008555">
    <property type="component" value="Chromosome"/>
</dbReference>